<keyword evidence="1" id="KW-0812">Transmembrane</keyword>
<sequence>MNWQMIKQSTRLIIVVLLSCVGLTLLSAVLMHFFPNHELKIFIEEYRSLLLLWRIVLYAVIFYALYKIGQKNAHWAVESKRLAKKMGIFVAFAELINVMNILEATNA</sequence>
<accession>A0A1A7NX13</accession>
<protein>
    <submittedName>
        <fullName evidence="2">Uncharacterized protein</fullName>
    </submittedName>
</protein>
<dbReference type="AlphaFoldDB" id="A0A1A7NX13"/>
<comment type="caution">
    <text evidence="2">The sequence shown here is derived from an EMBL/GenBank/DDBJ whole genome shotgun (WGS) entry which is preliminary data.</text>
</comment>
<feature type="transmembrane region" description="Helical" evidence="1">
    <location>
        <begin position="12"/>
        <end position="34"/>
    </location>
</feature>
<gene>
    <name evidence="2" type="ORF">QV03_07490</name>
</gene>
<organism evidence="2 3">
    <name type="scientific">Gallibacterium anatis</name>
    <dbReference type="NCBI Taxonomy" id="750"/>
    <lineage>
        <taxon>Bacteria</taxon>
        <taxon>Pseudomonadati</taxon>
        <taxon>Pseudomonadota</taxon>
        <taxon>Gammaproteobacteria</taxon>
        <taxon>Pasteurellales</taxon>
        <taxon>Pasteurellaceae</taxon>
        <taxon>Gallibacterium</taxon>
    </lineage>
</organism>
<keyword evidence="1" id="KW-0472">Membrane</keyword>
<keyword evidence="1" id="KW-1133">Transmembrane helix</keyword>
<proteinExistence type="predicted"/>
<evidence type="ECO:0000313" key="2">
    <source>
        <dbReference type="EMBL" id="OBW98225.1"/>
    </source>
</evidence>
<name>A0A1A7NX13_9PAST</name>
<evidence type="ECO:0000256" key="1">
    <source>
        <dbReference type="SAM" id="Phobius"/>
    </source>
</evidence>
<evidence type="ECO:0000313" key="3">
    <source>
        <dbReference type="Proteomes" id="UP000092643"/>
    </source>
</evidence>
<dbReference type="EMBL" id="JTJO01000034">
    <property type="protein sequence ID" value="OBW98225.1"/>
    <property type="molecule type" value="Genomic_DNA"/>
</dbReference>
<dbReference type="Proteomes" id="UP000092643">
    <property type="component" value="Unassembled WGS sequence"/>
</dbReference>
<dbReference type="RefSeq" id="WP_065232379.1">
    <property type="nucleotide sequence ID" value="NZ_JTJN01000043.1"/>
</dbReference>
<reference evidence="2 3" key="1">
    <citation type="submission" date="2014-11" db="EMBL/GenBank/DDBJ databases">
        <title>Pan-genome of Gallibacterium spp.</title>
        <authorList>
            <person name="Kudirkiene E."/>
            <person name="Bojesen A.M."/>
        </authorList>
    </citation>
    <scope>NUCLEOTIDE SEQUENCE [LARGE SCALE GENOMIC DNA]</scope>
    <source>
        <strain evidence="2 3">F 279</strain>
    </source>
</reference>
<feature type="transmembrane region" description="Helical" evidence="1">
    <location>
        <begin position="46"/>
        <end position="66"/>
    </location>
</feature>